<dbReference type="GO" id="GO:0000978">
    <property type="term" value="F:RNA polymerase II cis-regulatory region sequence-specific DNA binding"/>
    <property type="evidence" value="ECO:0007669"/>
    <property type="project" value="TreeGrafter"/>
</dbReference>
<evidence type="ECO:0000256" key="7">
    <source>
        <dbReference type="SAM" id="MobiDB-lite"/>
    </source>
</evidence>
<dbReference type="FunFam" id="3.30.160.60:FF:002343">
    <property type="entry name" value="Zinc finger protein 33A"/>
    <property type="match status" value="2"/>
</dbReference>
<keyword evidence="4" id="KW-0862">Zinc</keyword>
<sequence>DFPTTLLSNATHVPPLFLCQSADSEAASPGGSSLVKQERTEGEEDPRHSRDIQTGAASGAPPVATEDLAAQPRTRHSITEVLNSNDSARAQAQERGATSGGSKEKRFLCMFCNKGFSCLQKVEIHKRFHTGVKPFSCTQCHMRFAQAGDLKRHQRVHTGEKPFGCHLCRASFSHSSNLKRHLKLHTAERLYTLQEEVFREELPQDTPAEKAFTR</sequence>
<evidence type="ECO:0000313" key="9">
    <source>
        <dbReference type="Ensembl" id="ENSHHUP00000049842.1"/>
    </source>
</evidence>
<evidence type="ECO:0000256" key="5">
    <source>
        <dbReference type="ARBA" id="ARBA00023242"/>
    </source>
</evidence>
<organism evidence="9 10">
    <name type="scientific">Hucho hucho</name>
    <name type="common">huchen</name>
    <dbReference type="NCBI Taxonomy" id="62062"/>
    <lineage>
        <taxon>Eukaryota</taxon>
        <taxon>Metazoa</taxon>
        <taxon>Chordata</taxon>
        <taxon>Craniata</taxon>
        <taxon>Vertebrata</taxon>
        <taxon>Euteleostomi</taxon>
        <taxon>Actinopterygii</taxon>
        <taxon>Neopterygii</taxon>
        <taxon>Teleostei</taxon>
        <taxon>Protacanthopterygii</taxon>
        <taxon>Salmoniformes</taxon>
        <taxon>Salmonidae</taxon>
        <taxon>Salmoninae</taxon>
        <taxon>Hucho</taxon>
    </lineage>
</organism>
<dbReference type="PROSITE" id="PS00028">
    <property type="entry name" value="ZINC_FINGER_C2H2_1"/>
    <property type="match status" value="3"/>
</dbReference>
<dbReference type="Ensembl" id="ENSHHUT00000051631.1">
    <property type="protein sequence ID" value="ENSHHUP00000049842.1"/>
    <property type="gene ID" value="ENSHHUG00000030125.1"/>
</dbReference>
<evidence type="ECO:0000256" key="1">
    <source>
        <dbReference type="ARBA" id="ARBA00022723"/>
    </source>
</evidence>
<dbReference type="PANTHER" id="PTHR23235:SF142">
    <property type="entry name" value="ZINC FINGER PROTEIN 384"/>
    <property type="match status" value="1"/>
</dbReference>
<dbReference type="Proteomes" id="UP000314982">
    <property type="component" value="Unassembled WGS sequence"/>
</dbReference>
<reference evidence="9" key="2">
    <citation type="submission" date="2025-08" db="UniProtKB">
        <authorList>
            <consortium name="Ensembl"/>
        </authorList>
    </citation>
    <scope>IDENTIFICATION</scope>
</reference>
<feature type="domain" description="C2H2-type" evidence="8">
    <location>
        <begin position="107"/>
        <end position="134"/>
    </location>
</feature>
<dbReference type="InterPro" id="IPR036236">
    <property type="entry name" value="Znf_C2H2_sf"/>
</dbReference>
<evidence type="ECO:0000256" key="4">
    <source>
        <dbReference type="ARBA" id="ARBA00022833"/>
    </source>
</evidence>
<feature type="region of interest" description="Disordered" evidence="7">
    <location>
        <begin position="23"/>
        <end position="99"/>
    </location>
</feature>
<dbReference type="Gene3D" id="3.30.160.60">
    <property type="entry name" value="Classic Zinc Finger"/>
    <property type="match status" value="3"/>
</dbReference>
<reference evidence="10" key="1">
    <citation type="submission" date="2018-06" db="EMBL/GenBank/DDBJ databases">
        <title>Genome assembly of Danube salmon.</title>
        <authorList>
            <person name="Macqueen D.J."/>
            <person name="Gundappa M.K."/>
        </authorList>
    </citation>
    <scope>NUCLEOTIDE SEQUENCE [LARGE SCALE GENOMIC DNA]</scope>
</reference>
<feature type="compositionally biased region" description="Polar residues" evidence="7">
    <location>
        <begin position="80"/>
        <end position="90"/>
    </location>
</feature>
<dbReference type="PROSITE" id="PS50157">
    <property type="entry name" value="ZINC_FINGER_C2H2_2"/>
    <property type="match status" value="3"/>
</dbReference>
<dbReference type="GeneTree" id="ENSGT01150000286952"/>
<dbReference type="STRING" id="62062.ENSHHUP00000049842"/>
<dbReference type="PANTHER" id="PTHR23235">
    <property type="entry name" value="KRUEPPEL-LIKE TRANSCRIPTION FACTOR"/>
    <property type="match status" value="1"/>
</dbReference>
<keyword evidence="3 6" id="KW-0863">Zinc-finger</keyword>
<dbReference type="AlphaFoldDB" id="A0A4W5NG07"/>
<evidence type="ECO:0000256" key="2">
    <source>
        <dbReference type="ARBA" id="ARBA00022737"/>
    </source>
</evidence>
<proteinExistence type="predicted"/>
<feature type="compositionally biased region" description="Basic and acidic residues" evidence="7">
    <location>
        <begin position="36"/>
        <end position="51"/>
    </location>
</feature>
<dbReference type="SUPFAM" id="SSF57667">
    <property type="entry name" value="beta-beta-alpha zinc fingers"/>
    <property type="match status" value="2"/>
</dbReference>
<keyword evidence="1" id="KW-0479">Metal-binding</keyword>
<reference evidence="9" key="3">
    <citation type="submission" date="2025-09" db="UniProtKB">
        <authorList>
            <consortium name="Ensembl"/>
        </authorList>
    </citation>
    <scope>IDENTIFICATION</scope>
</reference>
<feature type="domain" description="C2H2-type" evidence="8">
    <location>
        <begin position="163"/>
        <end position="190"/>
    </location>
</feature>
<evidence type="ECO:0000256" key="3">
    <source>
        <dbReference type="ARBA" id="ARBA00022771"/>
    </source>
</evidence>
<dbReference type="SMART" id="SM00355">
    <property type="entry name" value="ZnF_C2H2"/>
    <property type="match status" value="3"/>
</dbReference>
<keyword evidence="5" id="KW-0539">Nucleus</keyword>
<keyword evidence="2" id="KW-0677">Repeat</keyword>
<evidence type="ECO:0000259" key="8">
    <source>
        <dbReference type="PROSITE" id="PS50157"/>
    </source>
</evidence>
<dbReference type="InterPro" id="IPR013087">
    <property type="entry name" value="Znf_C2H2_type"/>
</dbReference>
<evidence type="ECO:0000256" key="6">
    <source>
        <dbReference type="PROSITE-ProRule" id="PRU00042"/>
    </source>
</evidence>
<dbReference type="GO" id="GO:0000981">
    <property type="term" value="F:DNA-binding transcription factor activity, RNA polymerase II-specific"/>
    <property type="evidence" value="ECO:0007669"/>
    <property type="project" value="TreeGrafter"/>
</dbReference>
<evidence type="ECO:0000313" key="10">
    <source>
        <dbReference type="Proteomes" id="UP000314982"/>
    </source>
</evidence>
<accession>A0A4W5NG07</accession>
<dbReference type="GO" id="GO:0008270">
    <property type="term" value="F:zinc ion binding"/>
    <property type="evidence" value="ECO:0007669"/>
    <property type="project" value="UniProtKB-KW"/>
</dbReference>
<protein>
    <recommendedName>
        <fullName evidence="8">C2H2-type domain-containing protein</fullName>
    </recommendedName>
</protein>
<feature type="domain" description="C2H2-type" evidence="8">
    <location>
        <begin position="135"/>
        <end position="162"/>
    </location>
</feature>
<name>A0A4W5NG07_9TELE</name>
<keyword evidence="10" id="KW-1185">Reference proteome</keyword>
<dbReference type="Pfam" id="PF00096">
    <property type="entry name" value="zf-C2H2"/>
    <property type="match status" value="2"/>
</dbReference>